<reference evidence="3 4" key="1">
    <citation type="submission" date="2012-12" db="EMBL/GenBank/DDBJ databases">
        <title>Novel taxa of Listeriaceae from agricultural environments in the United States.</title>
        <authorList>
            <person name="den Bakker H.C."/>
            <person name="Allred A."/>
            <person name="Warchocki S."/>
            <person name="Wright E.M."/>
            <person name="Burrell A."/>
            <person name="Nightingale K.K."/>
            <person name="Kephart D."/>
            <person name="Wiedmann M."/>
        </authorList>
    </citation>
    <scope>NUCLEOTIDE SEQUENCE [LARGE SCALE GENOMIC DNA]</scope>
    <source>
        <strain evidence="3 4">FSL S10-1203</strain>
    </source>
</reference>
<feature type="transmembrane region" description="Helical" evidence="2">
    <location>
        <begin position="189"/>
        <end position="210"/>
    </location>
</feature>
<evidence type="ECO:0000313" key="4">
    <source>
        <dbReference type="Proteomes" id="UP000019241"/>
    </source>
</evidence>
<dbReference type="EMBL" id="AODM01000052">
    <property type="protein sequence ID" value="EUJ51438.1"/>
    <property type="molecule type" value="Genomic_DNA"/>
</dbReference>
<keyword evidence="2" id="KW-0472">Membrane</keyword>
<name>W7DNX9_9LIST</name>
<dbReference type="PIRSF" id="PIRSF033111">
    <property type="entry name" value="UCP033111"/>
    <property type="match status" value="1"/>
</dbReference>
<feature type="region of interest" description="Disordered" evidence="1">
    <location>
        <begin position="1"/>
        <end position="21"/>
    </location>
</feature>
<organism evidence="3 4">
    <name type="scientific">Listeria fleischmannii FSL S10-1203</name>
    <dbReference type="NCBI Taxonomy" id="1265822"/>
    <lineage>
        <taxon>Bacteria</taxon>
        <taxon>Bacillati</taxon>
        <taxon>Bacillota</taxon>
        <taxon>Bacilli</taxon>
        <taxon>Bacillales</taxon>
        <taxon>Listeriaceae</taxon>
        <taxon>Listeria</taxon>
    </lineage>
</organism>
<dbReference type="Proteomes" id="UP000019241">
    <property type="component" value="Unassembled WGS sequence"/>
</dbReference>
<keyword evidence="2" id="KW-0812">Transmembrane</keyword>
<dbReference type="PATRIC" id="fig|1265822.4.peg.3060"/>
<evidence type="ECO:0000256" key="1">
    <source>
        <dbReference type="SAM" id="MobiDB-lite"/>
    </source>
</evidence>
<dbReference type="RefSeq" id="WP_036064274.1">
    <property type="nucleotide sequence ID" value="NZ_AODM01000052.1"/>
</dbReference>
<evidence type="ECO:0000313" key="3">
    <source>
        <dbReference type="EMBL" id="EUJ51438.1"/>
    </source>
</evidence>
<dbReference type="InterPro" id="IPR009214">
    <property type="entry name" value="DUF1129"/>
</dbReference>
<evidence type="ECO:0000256" key="2">
    <source>
        <dbReference type="SAM" id="Phobius"/>
    </source>
</evidence>
<accession>W7DNX9</accession>
<feature type="compositionally biased region" description="Polar residues" evidence="1">
    <location>
        <begin position="1"/>
        <end position="11"/>
    </location>
</feature>
<dbReference type="Pfam" id="PF06570">
    <property type="entry name" value="DUF1129"/>
    <property type="match status" value="1"/>
</dbReference>
<sequence length="219" mass="24452">MTTETTNISLSEQKRKNSQKKNLQYVQEVEKHMRQTDYPESQQETIISEMVEKILAEQKQGVTARKLFDLTPTEYVTSLTVKATKIANEPNTSKWWLGLDGGLLVLGAMMLISGLSAYFQGQTLGLAVLLITGIIGGFAMIILRRYATEMRAGRKGGTLRYILMAVLVIAIWMFVMTMVQIMVPPAINVALDPTVMVIAGAAILALRWYIKRKKNIPSL</sequence>
<gene>
    <name evidence="3" type="ORF">MCOL2_15067</name>
</gene>
<proteinExistence type="predicted"/>
<keyword evidence="2" id="KW-1133">Transmembrane helix</keyword>
<dbReference type="AlphaFoldDB" id="W7DNX9"/>
<feature type="transmembrane region" description="Helical" evidence="2">
    <location>
        <begin position="124"/>
        <end position="147"/>
    </location>
</feature>
<feature type="transmembrane region" description="Helical" evidence="2">
    <location>
        <begin position="95"/>
        <end position="118"/>
    </location>
</feature>
<comment type="caution">
    <text evidence="3">The sequence shown here is derived from an EMBL/GenBank/DDBJ whole genome shotgun (WGS) entry which is preliminary data.</text>
</comment>
<protein>
    <recommendedName>
        <fullName evidence="5">Integral membrane protein</fullName>
    </recommendedName>
</protein>
<feature type="transmembrane region" description="Helical" evidence="2">
    <location>
        <begin position="159"/>
        <end position="183"/>
    </location>
</feature>
<evidence type="ECO:0008006" key="5">
    <source>
        <dbReference type="Google" id="ProtNLM"/>
    </source>
</evidence>